<comment type="caution">
    <text evidence="8">The sequence shown here is derived from an EMBL/GenBank/DDBJ whole genome shotgun (WGS) entry which is preliminary data.</text>
</comment>
<dbReference type="InterPro" id="IPR001314">
    <property type="entry name" value="Peptidase_S1A"/>
</dbReference>
<dbReference type="InterPro" id="IPR009003">
    <property type="entry name" value="Peptidase_S1_PA"/>
</dbReference>
<dbReference type="InterPro" id="IPR018114">
    <property type="entry name" value="TRYPSIN_HIS"/>
</dbReference>
<feature type="non-terminal residue" evidence="8">
    <location>
        <position position="1"/>
    </location>
</feature>
<dbReference type="FunFam" id="2.40.10.10:FF:000036">
    <property type="entry name" value="Trypsin beta"/>
    <property type="match status" value="1"/>
</dbReference>
<keyword evidence="9" id="KW-1185">Reference proteome</keyword>
<dbReference type="GO" id="GO:0006508">
    <property type="term" value="P:proteolysis"/>
    <property type="evidence" value="ECO:0007669"/>
    <property type="project" value="UniProtKB-KW"/>
</dbReference>
<dbReference type="PROSITE" id="PS00134">
    <property type="entry name" value="TRYPSIN_HIS"/>
    <property type="match status" value="1"/>
</dbReference>
<evidence type="ECO:0000256" key="3">
    <source>
        <dbReference type="ARBA" id="ARBA00022801"/>
    </source>
</evidence>
<keyword evidence="2 6" id="KW-0645">Protease</keyword>
<accession>A0AA88XED8</accession>
<name>A0AA88XED8_PINIB</name>
<dbReference type="PANTHER" id="PTHR24276">
    <property type="entry name" value="POLYSERASE-RELATED"/>
    <property type="match status" value="1"/>
</dbReference>
<keyword evidence="5" id="KW-1015">Disulfide bond</keyword>
<dbReference type="FunFam" id="2.40.10.10:FF:000068">
    <property type="entry name" value="transmembrane protease serine 2"/>
    <property type="match status" value="1"/>
</dbReference>
<dbReference type="InterPro" id="IPR001254">
    <property type="entry name" value="Trypsin_dom"/>
</dbReference>
<evidence type="ECO:0000256" key="5">
    <source>
        <dbReference type="ARBA" id="ARBA00023157"/>
    </source>
</evidence>
<evidence type="ECO:0000313" key="9">
    <source>
        <dbReference type="Proteomes" id="UP001186944"/>
    </source>
</evidence>
<evidence type="ECO:0000256" key="4">
    <source>
        <dbReference type="ARBA" id="ARBA00022825"/>
    </source>
</evidence>
<dbReference type="AlphaFoldDB" id="A0AA88XED8"/>
<dbReference type="SMART" id="SM00020">
    <property type="entry name" value="Tryp_SPc"/>
    <property type="match status" value="1"/>
</dbReference>
<dbReference type="PANTHER" id="PTHR24276:SF98">
    <property type="entry name" value="FI18310P1-RELATED"/>
    <property type="match status" value="1"/>
</dbReference>
<reference evidence="8" key="1">
    <citation type="submission" date="2019-08" db="EMBL/GenBank/DDBJ databases">
        <title>The improved chromosome-level genome for the pearl oyster Pinctada fucata martensii using PacBio sequencing and Hi-C.</title>
        <authorList>
            <person name="Zheng Z."/>
        </authorList>
    </citation>
    <scope>NUCLEOTIDE SEQUENCE</scope>
    <source>
        <strain evidence="8">ZZ-2019</strain>
        <tissue evidence="8">Adductor muscle</tissue>
    </source>
</reference>
<keyword evidence="3 6" id="KW-0378">Hydrolase</keyword>
<protein>
    <recommendedName>
        <fullName evidence="7">Peptidase S1 domain-containing protein</fullName>
    </recommendedName>
</protein>
<keyword evidence="4 6" id="KW-0720">Serine protease</keyword>
<dbReference type="CDD" id="cd00190">
    <property type="entry name" value="Tryp_SPc"/>
    <property type="match status" value="1"/>
</dbReference>
<dbReference type="EMBL" id="VSWD01000014">
    <property type="protein sequence ID" value="KAK3083068.1"/>
    <property type="molecule type" value="Genomic_DNA"/>
</dbReference>
<feature type="domain" description="Peptidase S1" evidence="7">
    <location>
        <begin position="4"/>
        <end position="226"/>
    </location>
</feature>
<gene>
    <name evidence="8" type="ORF">FSP39_013050</name>
</gene>
<dbReference type="InterPro" id="IPR043504">
    <property type="entry name" value="Peptidase_S1_PA_chymotrypsin"/>
</dbReference>
<evidence type="ECO:0000256" key="2">
    <source>
        <dbReference type="ARBA" id="ARBA00022670"/>
    </source>
</evidence>
<evidence type="ECO:0000313" key="8">
    <source>
        <dbReference type="EMBL" id="KAK3083068.1"/>
    </source>
</evidence>
<evidence type="ECO:0000259" key="7">
    <source>
        <dbReference type="PROSITE" id="PS50240"/>
    </source>
</evidence>
<evidence type="ECO:0000256" key="1">
    <source>
        <dbReference type="ARBA" id="ARBA00007664"/>
    </source>
</evidence>
<dbReference type="Proteomes" id="UP001186944">
    <property type="component" value="Unassembled WGS sequence"/>
</dbReference>
<proteinExistence type="inferred from homology"/>
<dbReference type="InterPro" id="IPR050430">
    <property type="entry name" value="Peptidase_S1"/>
</dbReference>
<dbReference type="SUPFAM" id="SSF50494">
    <property type="entry name" value="Trypsin-like serine proteases"/>
    <property type="match status" value="1"/>
</dbReference>
<sequence>ESRIVGGTNADINEFPWQASLQTTSGFHFCGASLISQQWLVTAAHCVDGDSLLEILHSIVHIGRKYQVMLEYLAINLQHPNYGSGAGAYPNDIALLRLSSSVSTSSNSIGIISLASGNGDYAGQTCTITGWGRTSTGSPNTLQKVDMKVMTNSACKNTWGSNIISSHVCIENSGASACSGDSGGPLVCGGTLVGATSWGHYQCDTRYPSVYTRISSFRDWIRTETGI</sequence>
<evidence type="ECO:0000256" key="6">
    <source>
        <dbReference type="RuleBase" id="RU363034"/>
    </source>
</evidence>
<organism evidence="8 9">
    <name type="scientific">Pinctada imbricata</name>
    <name type="common">Atlantic pearl-oyster</name>
    <name type="synonym">Pinctada martensii</name>
    <dbReference type="NCBI Taxonomy" id="66713"/>
    <lineage>
        <taxon>Eukaryota</taxon>
        <taxon>Metazoa</taxon>
        <taxon>Spiralia</taxon>
        <taxon>Lophotrochozoa</taxon>
        <taxon>Mollusca</taxon>
        <taxon>Bivalvia</taxon>
        <taxon>Autobranchia</taxon>
        <taxon>Pteriomorphia</taxon>
        <taxon>Pterioida</taxon>
        <taxon>Pterioidea</taxon>
        <taxon>Pteriidae</taxon>
        <taxon>Pinctada</taxon>
    </lineage>
</organism>
<dbReference type="PRINTS" id="PR00722">
    <property type="entry name" value="CHYMOTRYPSIN"/>
</dbReference>
<dbReference type="PROSITE" id="PS00135">
    <property type="entry name" value="TRYPSIN_SER"/>
    <property type="match status" value="1"/>
</dbReference>
<dbReference type="InterPro" id="IPR033116">
    <property type="entry name" value="TRYPSIN_SER"/>
</dbReference>
<comment type="similarity">
    <text evidence="1">Belongs to the peptidase S1 family.</text>
</comment>
<dbReference type="Pfam" id="PF00089">
    <property type="entry name" value="Trypsin"/>
    <property type="match status" value="1"/>
</dbReference>
<dbReference type="PROSITE" id="PS50240">
    <property type="entry name" value="TRYPSIN_DOM"/>
    <property type="match status" value="1"/>
</dbReference>
<dbReference type="GO" id="GO:0004252">
    <property type="term" value="F:serine-type endopeptidase activity"/>
    <property type="evidence" value="ECO:0007669"/>
    <property type="project" value="InterPro"/>
</dbReference>
<dbReference type="Gene3D" id="2.40.10.10">
    <property type="entry name" value="Trypsin-like serine proteases"/>
    <property type="match status" value="2"/>
</dbReference>